<feature type="compositionally biased region" description="Acidic residues" evidence="1">
    <location>
        <begin position="18"/>
        <end position="27"/>
    </location>
</feature>
<dbReference type="WBParaSite" id="sdigi.contig213.g6198.t1">
    <property type="protein sequence ID" value="sdigi.contig213.g6198.t1"/>
    <property type="gene ID" value="sdigi.contig213.g6198"/>
</dbReference>
<name>A0A915PPE8_9BILA</name>
<keyword evidence="2" id="KW-1185">Reference proteome</keyword>
<protein>
    <submittedName>
        <fullName evidence="3">Uncharacterized protein</fullName>
    </submittedName>
</protein>
<dbReference type="Proteomes" id="UP000887581">
    <property type="component" value="Unplaced"/>
</dbReference>
<organism evidence="2 3">
    <name type="scientific">Setaria digitata</name>
    <dbReference type="NCBI Taxonomy" id="48799"/>
    <lineage>
        <taxon>Eukaryota</taxon>
        <taxon>Metazoa</taxon>
        <taxon>Ecdysozoa</taxon>
        <taxon>Nematoda</taxon>
        <taxon>Chromadorea</taxon>
        <taxon>Rhabditida</taxon>
        <taxon>Spirurina</taxon>
        <taxon>Spiruromorpha</taxon>
        <taxon>Filarioidea</taxon>
        <taxon>Setariidae</taxon>
        <taxon>Setaria</taxon>
    </lineage>
</organism>
<feature type="compositionally biased region" description="Basic and acidic residues" evidence="1">
    <location>
        <begin position="1"/>
        <end position="10"/>
    </location>
</feature>
<sequence>MQQEKEKRIAESNPEIEVGADGDDSSDEERRKATTLDDDGIALLTAFCLTPSLEYTISPGAPTPVP</sequence>
<evidence type="ECO:0000256" key="1">
    <source>
        <dbReference type="SAM" id="MobiDB-lite"/>
    </source>
</evidence>
<accession>A0A915PPE8</accession>
<reference evidence="3" key="1">
    <citation type="submission" date="2022-11" db="UniProtKB">
        <authorList>
            <consortium name="WormBaseParasite"/>
        </authorList>
    </citation>
    <scope>IDENTIFICATION</scope>
</reference>
<dbReference type="AlphaFoldDB" id="A0A915PPE8"/>
<proteinExistence type="predicted"/>
<evidence type="ECO:0000313" key="3">
    <source>
        <dbReference type="WBParaSite" id="sdigi.contig213.g6198.t1"/>
    </source>
</evidence>
<feature type="region of interest" description="Disordered" evidence="1">
    <location>
        <begin position="1"/>
        <end position="34"/>
    </location>
</feature>
<evidence type="ECO:0000313" key="2">
    <source>
        <dbReference type="Proteomes" id="UP000887581"/>
    </source>
</evidence>